<keyword evidence="9" id="KW-1185">Reference proteome</keyword>
<dbReference type="InterPro" id="IPR033453">
    <property type="entry name" value="Glyco_hydro_30_TIM-barrel"/>
</dbReference>
<evidence type="ECO:0000259" key="6">
    <source>
        <dbReference type="Pfam" id="PF02055"/>
    </source>
</evidence>
<dbReference type="EMBL" id="JAEHFY010000005">
    <property type="protein sequence ID" value="MBK0382261.1"/>
    <property type="molecule type" value="Genomic_DNA"/>
</dbReference>
<evidence type="ECO:0000256" key="2">
    <source>
        <dbReference type="ARBA" id="ARBA00022729"/>
    </source>
</evidence>
<evidence type="ECO:0000313" key="8">
    <source>
        <dbReference type="EMBL" id="MBK0382261.1"/>
    </source>
</evidence>
<comment type="similarity">
    <text evidence="1 4">Belongs to the glycosyl hydrolase 30 family.</text>
</comment>
<feature type="chain" id="PRO_5045204615" evidence="5">
    <location>
        <begin position="27"/>
        <end position="489"/>
    </location>
</feature>
<comment type="caution">
    <text evidence="8">The sequence shown here is derived from an EMBL/GenBank/DDBJ whole genome shotgun (WGS) entry which is preliminary data.</text>
</comment>
<dbReference type="InterPro" id="IPR001139">
    <property type="entry name" value="Glyco_hydro_30"/>
</dbReference>
<proteinExistence type="inferred from homology"/>
<evidence type="ECO:0000256" key="5">
    <source>
        <dbReference type="SAM" id="SignalP"/>
    </source>
</evidence>
<keyword evidence="3 4" id="KW-0378">Hydrolase</keyword>
<dbReference type="SUPFAM" id="SSF51011">
    <property type="entry name" value="Glycosyl hydrolase domain"/>
    <property type="match status" value="1"/>
</dbReference>
<dbReference type="Pfam" id="PF02055">
    <property type="entry name" value="Glyco_hydro_30"/>
    <property type="match status" value="1"/>
</dbReference>
<dbReference type="Pfam" id="PF17189">
    <property type="entry name" value="Glyco_hydro_30C"/>
    <property type="match status" value="1"/>
</dbReference>
<dbReference type="Gene3D" id="3.20.20.80">
    <property type="entry name" value="Glycosidases"/>
    <property type="match status" value="1"/>
</dbReference>
<dbReference type="RefSeq" id="WP_200585043.1">
    <property type="nucleotide sequence ID" value="NZ_JAEHFY010000005.1"/>
</dbReference>
<dbReference type="SUPFAM" id="SSF51445">
    <property type="entry name" value="(Trans)glycosidases"/>
    <property type="match status" value="1"/>
</dbReference>
<keyword evidence="2 5" id="KW-0732">Signal</keyword>
<name>A0ABS1BHB1_9SPHI</name>
<sequence>MNKLTNKNIKLIAVLFLGIFCSCSCKKSNTPPVVGPPQPLPVDNTPSTVQFWLTDGNKGNLFSRQSVPLNFNQQEDKNYPTIAIDSAQTYQSIDGFGYSLTGGSAYLLNSLDDKTQDETLKNLFSTTDNSIGVSYLRISVGASDLNANVFTYDDVPNSQTDIGLAKFSINPDRQDLIPILKKILAINPQVKIMATPWTAPSWMKSNESSKGGSLKTEYYAVYAQYFVKYLNAMKAEGINIEAITPQNEPLNPDNNPSMVMTATEEANFIKNNLGPALQAAGLNTKIIVYDHNADVPQYPLTILQDADAAKYVDGAAFHLYAGSITALSQVHNAYPDKNLYFTEQYTPITGSFNGDLSWHITNLIIGAPRNWSRNVLEWNLASDPNLGPHTPGGCSTCLGALTISSSSAVSKNVSYYIIAHASKFVRPGAVRVSSTSTNDLPSVAFKNADGKKVLIVTNNGSQNQKFNVNYMGKTMQSSLNPGSVATYVW</sequence>
<reference evidence="8 9" key="1">
    <citation type="submission" date="2020-12" db="EMBL/GenBank/DDBJ databases">
        <title>Bacterial novel species Pedobacter sp. SD-b isolated from soil.</title>
        <authorList>
            <person name="Jung H.-Y."/>
        </authorList>
    </citation>
    <scope>NUCLEOTIDE SEQUENCE [LARGE SCALE GENOMIC DNA]</scope>
    <source>
        <strain evidence="8 9">SD-b</strain>
    </source>
</reference>
<feature type="domain" description="Glycosyl hydrolase family 30 beta sandwich" evidence="7">
    <location>
        <begin position="428"/>
        <end position="487"/>
    </location>
</feature>
<dbReference type="Proteomes" id="UP000660024">
    <property type="component" value="Unassembled WGS sequence"/>
</dbReference>
<dbReference type="PANTHER" id="PTHR11069">
    <property type="entry name" value="GLUCOSYLCERAMIDASE"/>
    <property type="match status" value="1"/>
</dbReference>
<dbReference type="PANTHER" id="PTHR11069:SF23">
    <property type="entry name" value="LYSOSOMAL ACID GLUCOSYLCERAMIDASE"/>
    <property type="match status" value="1"/>
</dbReference>
<dbReference type="InterPro" id="IPR017853">
    <property type="entry name" value="GH"/>
</dbReference>
<protein>
    <submittedName>
        <fullName evidence="8">Glucosylceramidase</fullName>
    </submittedName>
</protein>
<gene>
    <name evidence="8" type="ORF">I5M32_04745</name>
</gene>
<dbReference type="Gene3D" id="2.60.40.1180">
    <property type="entry name" value="Golgi alpha-mannosidase II"/>
    <property type="match status" value="1"/>
</dbReference>
<organism evidence="8 9">
    <name type="scientific">Pedobacter segetis</name>
    <dbReference type="NCBI Taxonomy" id="2793069"/>
    <lineage>
        <taxon>Bacteria</taxon>
        <taxon>Pseudomonadati</taxon>
        <taxon>Bacteroidota</taxon>
        <taxon>Sphingobacteriia</taxon>
        <taxon>Sphingobacteriales</taxon>
        <taxon>Sphingobacteriaceae</taxon>
        <taxon>Pedobacter</taxon>
    </lineage>
</organism>
<evidence type="ECO:0000256" key="4">
    <source>
        <dbReference type="RuleBase" id="RU361188"/>
    </source>
</evidence>
<dbReference type="InterPro" id="IPR013780">
    <property type="entry name" value="Glyco_hydro_b"/>
</dbReference>
<accession>A0ABS1BHB1</accession>
<evidence type="ECO:0000256" key="1">
    <source>
        <dbReference type="ARBA" id="ARBA00005382"/>
    </source>
</evidence>
<evidence type="ECO:0000259" key="7">
    <source>
        <dbReference type="Pfam" id="PF17189"/>
    </source>
</evidence>
<feature type="domain" description="Glycosyl hydrolase family 30 TIM-barrel" evidence="6">
    <location>
        <begin position="93"/>
        <end position="425"/>
    </location>
</feature>
<dbReference type="PRINTS" id="PR00843">
    <property type="entry name" value="GLHYDRLASE30"/>
</dbReference>
<dbReference type="InterPro" id="IPR033452">
    <property type="entry name" value="GH30_C"/>
</dbReference>
<evidence type="ECO:0000256" key="3">
    <source>
        <dbReference type="ARBA" id="ARBA00022801"/>
    </source>
</evidence>
<feature type="signal peptide" evidence="5">
    <location>
        <begin position="1"/>
        <end position="26"/>
    </location>
</feature>
<keyword evidence="4" id="KW-0326">Glycosidase</keyword>
<evidence type="ECO:0000313" key="9">
    <source>
        <dbReference type="Proteomes" id="UP000660024"/>
    </source>
</evidence>
<dbReference type="PROSITE" id="PS51257">
    <property type="entry name" value="PROKAR_LIPOPROTEIN"/>
    <property type="match status" value="1"/>
</dbReference>